<dbReference type="RefSeq" id="WP_062973575.1">
    <property type="nucleotide sequence ID" value="NZ_JAAXOS010000014.1"/>
</dbReference>
<accession>A0A7X6R5P3</accession>
<dbReference type="GO" id="GO:0004190">
    <property type="term" value="F:aspartic-type endopeptidase activity"/>
    <property type="evidence" value="ECO:0007669"/>
    <property type="project" value="InterPro"/>
</dbReference>
<keyword evidence="5" id="KW-1185">Reference proteome</keyword>
<dbReference type="GO" id="GO:0005886">
    <property type="term" value="C:plasma membrane"/>
    <property type="evidence" value="ECO:0007669"/>
    <property type="project" value="TreeGrafter"/>
</dbReference>
<dbReference type="AlphaFoldDB" id="A0A7X6R5P3"/>
<evidence type="ECO:0000313" key="5">
    <source>
        <dbReference type="Proteomes" id="UP000540698"/>
    </source>
</evidence>
<keyword evidence="2" id="KW-0812">Transmembrane</keyword>
<organism evidence="4 5">
    <name type="scientific">Nocardia gamkensis</name>
    <dbReference type="NCBI Taxonomy" id="352869"/>
    <lineage>
        <taxon>Bacteria</taxon>
        <taxon>Bacillati</taxon>
        <taxon>Actinomycetota</taxon>
        <taxon>Actinomycetes</taxon>
        <taxon>Mycobacteriales</taxon>
        <taxon>Nocardiaceae</taxon>
        <taxon>Nocardia</taxon>
    </lineage>
</organism>
<feature type="transmembrane region" description="Helical" evidence="2">
    <location>
        <begin position="65"/>
        <end position="90"/>
    </location>
</feature>
<feature type="transmembrane region" description="Helical" evidence="2">
    <location>
        <begin position="37"/>
        <end position="58"/>
    </location>
</feature>
<gene>
    <name evidence="4" type="ORF">HGB38_26605</name>
</gene>
<sequence>MTLLACAVLTVWCAVLTVFDMRERRLPNGLTGTGALIVLGYAVLTGQFTTALLGALLLSTPYLLVHLAAPAALGAGDVKLAVMLGGAAALGGARPWMWATLGAPVLTACAALGASACRSVLTSRAAGPGNRAVTVPHGPAMCLATLLALLSSALDST</sequence>
<dbReference type="Pfam" id="PF01478">
    <property type="entry name" value="Peptidase_A24"/>
    <property type="match status" value="1"/>
</dbReference>
<dbReference type="InterPro" id="IPR050882">
    <property type="entry name" value="Prepilin_peptidase/N-MTase"/>
</dbReference>
<dbReference type="GO" id="GO:0006465">
    <property type="term" value="P:signal peptide processing"/>
    <property type="evidence" value="ECO:0007669"/>
    <property type="project" value="TreeGrafter"/>
</dbReference>
<feature type="domain" description="Prepilin type IV endopeptidase peptidase" evidence="3">
    <location>
        <begin position="8"/>
        <end position="110"/>
    </location>
</feature>
<dbReference type="EMBL" id="JAAXOS010000014">
    <property type="protein sequence ID" value="NKY29754.1"/>
    <property type="molecule type" value="Genomic_DNA"/>
</dbReference>
<dbReference type="Gene3D" id="1.20.120.1220">
    <property type="match status" value="1"/>
</dbReference>
<evidence type="ECO:0000313" key="4">
    <source>
        <dbReference type="EMBL" id="NKY29754.1"/>
    </source>
</evidence>
<comment type="similarity">
    <text evidence="1">Belongs to the peptidase A24 family.</text>
</comment>
<proteinExistence type="inferred from homology"/>
<reference evidence="4 5" key="1">
    <citation type="submission" date="2020-04" db="EMBL/GenBank/DDBJ databases">
        <title>MicrobeNet Type strains.</title>
        <authorList>
            <person name="Nicholson A.C."/>
        </authorList>
    </citation>
    <scope>NUCLEOTIDE SEQUENCE [LARGE SCALE GENOMIC DNA]</scope>
    <source>
        <strain evidence="4 5">DSM 44956</strain>
    </source>
</reference>
<keyword evidence="2" id="KW-0472">Membrane</keyword>
<dbReference type="PANTHER" id="PTHR30487">
    <property type="entry name" value="TYPE 4 PREPILIN-LIKE PROTEINS LEADER PEPTIDE-PROCESSING ENZYME"/>
    <property type="match status" value="1"/>
</dbReference>
<feature type="transmembrane region" description="Helical" evidence="2">
    <location>
        <begin position="96"/>
        <end position="121"/>
    </location>
</feature>
<evidence type="ECO:0000256" key="1">
    <source>
        <dbReference type="ARBA" id="ARBA00005801"/>
    </source>
</evidence>
<comment type="caution">
    <text evidence="4">The sequence shown here is derived from an EMBL/GenBank/DDBJ whole genome shotgun (WGS) entry which is preliminary data.</text>
</comment>
<evidence type="ECO:0000259" key="3">
    <source>
        <dbReference type="Pfam" id="PF01478"/>
    </source>
</evidence>
<dbReference type="Proteomes" id="UP000540698">
    <property type="component" value="Unassembled WGS sequence"/>
</dbReference>
<evidence type="ECO:0000256" key="2">
    <source>
        <dbReference type="SAM" id="Phobius"/>
    </source>
</evidence>
<dbReference type="InterPro" id="IPR000045">
    <property type="entry name" value="Prepilin_IV_endopep_pep"/>
</dbReference>
<name>A0A7X6R5P3_9NOCA</name>
<protein>
    <submittedName>
        <fullName evidence="4">Prepilin peptidase</fullName>
    </submittedName>
</protein>
<keyword evidence="2" id="KW-1133">Transmembrane helix</keyword>
<dbReference type="PANTHER" id="PTHR30487:SF0">
    <property type="entry name" value="PREPILIN LEADER PEPTIDASE_N-METHYLTRANSFERASE-RELATED"/>
    <property type="match status" value="1"/>
</dbReference>